<proteinExistence type="predicted"/>
<dbReference type="Pfam" id="PF14452">
    <property type="entry name" value="Multi_ubiq"/>
    <property type="match status" value="1"/>
</dbReference>
<evidence type="ECO:0000259" key="1">
    <source>
        <dbReference type="Pfam" id="PF14452"/>
    </source>
</evidence>
<sequence length="94" mass="10089">MDVADAAQNAPRGEEKTVTIIVNGRAKALPKTEEISFDEVVEIAFPGHPTGDGIQYTVQYTRGHGNKPAGTLVEGQSVKIKDGMEFDVTSTNRS</sequence>
<evidence type="ECO:0000313" key="2">
    <source>
        <dbReference type="EMBL" id="MDX8494629.1"/>
    </source>
</evidence>
<gene>
    <name evidence="2" type="ORF">RFN29_23950</name>
</gene>
<evidence type="ECO:0000313" key="3">
    <source>
        <dbReference type="Proteomes" id="UP001271249"/>
    </source>
</evidence>
<comment type="caution">
    <text evidence="2">The sequence shown here is derived from an EMBL/GenBank/DDBJ whole genome shotgun (WGS) entry which is preliminary data.</text>
</comment>
<name>A0ABU4Z5W1_9HYPH</name>
<accession>A0ABU4Z5W1</accession>
<keyword evidence="3" id="KW-1185">Reference proteome</keyword>
<dbReference type="EMBL" id="JAVIJC010000028">
    <property type="protein sequence ID" value="MDX8494629.1"/>
    <property type="molecule type" value="Genomic_DNA"/>
</dbReference>
<organism evidence="2 3">
    <name type="scientific">Mesorhizobium captivum</name>
    <dbReference type="NCBI Taxonomy" id="3072319"/>
    <lineage>
        <taxon>Bacteria</taxon>
        <taxon>Pseudomonadati</taxon>
        <taxon>Pseudomonadota</taxon>
        <taxon>Alphaproteobacteria</taxon>
        <taxon>Hyphomicrobiales</taxon>
        <taxon>Phyllobacteriaceae</taxon>
        <taxon>Mesorhizobium</taxon>
    </lineage>
</organism>
<reference evidence="2 3" key="1">
    <citation type="submission" date="2023-08" db="EMBL/GenBank/DDBJ databases">
        <title>Implementing the SeqCode for naming new Mesorhizobium species isolated from Vachellia karroo root nodules.</title>
        <authorList>
            <person name="Van Lill M."/>
        </authorList>
    </citation>
    <scope>NUCLEOTIDE SEQUENCE [LARGE SCALE GENOMIC DNA]</scope>
    <source>
        <strain evidence="2 3">VK22B</strain>
    </source>
</reference>
<feature type="domain" description="Multi-ubiquitin" evidence="1">
    <location>
        <begin position="18"/>
        <end position="91"/>
    </location>
</feature>
<dbReference type="InterPro" id="IPR027802">
    <property type="entry name" value="Multi-ubiquitin_dom"/>
</dbReference>
<dbReference type="Proteomes" id="UP001271249">
    <property type="component" value="Unassembled WGS sequence"/>
</dbReference>
<dbReference type="RefSeq" id="WP_320228449.1">
    <property type="nucleotide sequence ID" value="NZ_JAVIJC010000028.1"/>
</dbReference>
<protein>
    <submittedName>
        <fullName evidence="2">Multiubiquitin domain-containing protein</fullName>
    </submittedName>
</protein>